<proteinExistence type="predicted"/>
<accession>A0AAD8JU69</accession>
<dbReference type="Proteomes" id="UP001229421">
    <property type="component" value="Unassembled WGS sequence"/>
</dbReference>
<evidence type="ECO:0000256" key="1">
    <source>
        <dbReference type="SAM" id="MobiDB-lite"/>
    </source>
</evidence>
<keyword evidence="3" id="KW-1185">Reference proteome</keyword>
<evidence type="ECO:0000313" key="3">
    <source>
        <dbReference type="Proteomes" id="UP001229421"/>
    </source>
</evidence>
<protein>
    <submittedName>
        <fullName evidence="2">Uncharacterized protein</fullName>
    </submittedName>
</protein>
<gene>
    <name evidence="2" type="ORF">QVD17_39502</name>
</gene>
<dbReference type="AlphaFoldDB" id="A0AAD8JU69"/>
<name>A0AAD8JU69_TARER</name>
<feature type="compositionally biased region" description="Polar residues" evidence="1">
    <location>
        <begin position="131"/>
        <end position="141"/>
    </location>
</feature>
<organism evidence="2 3">
    <name type="scientific">Tagetes erecta</name>
    <name type="common">African marigold</name>
    <dbReference type="NCBI Taxonomy" id="13708"/>
    <lineage>
        <taxon>Eukaryota</taxon>
        <taxon>Viridiplantae</taxon>
        <taxon>Streptophyta</taxon>
        <taxon>Embryophyta</taxon>
        <taxon>Tracheophyta</taxon>
        <taxon>Spermatophyta</taxon>
        <taxon>Magnoliopsida</taxon>
        <taxon>eudicotyledons</taxon>
        <taxon>Gunneridae</taxon>
        <taxon>Pentapetalae</taxon>
        <taxon>asterids</taxon>
        <taxon>campanulids</taxon>
        <taxon>Asterales</taxon>
        <taxon>Asteraceae</taxon>
        <taxon>Asteroideae</taxon>
        <taxon>Heliantheae alliance</taxon>
        <taxon>Tageteae</taxon>
        <taxon>Tagetes</taxon>
    </lineage>
</organism>
<evidence type="ECO:0000313" key="2">
    <source>
        <dbReference type="EMBL" id="KAK1407875.1"/>
    </source>
</evidence>
<feature type="region of interest" description="Disordered" evidence="1">
    <location>
        <begin position="129"/>
        <end position="148"/>
    </location>
</feature>
<dbReference type="EMBL" id="JAUHHV010000011">
    <property type="protein sequence ID" value="KAK1407875.1"/>
    <property type="molecule type" value="Genomic_DNA"/>
</dbReference>
<reference evidence="2" key="1">
    <citation type="journal article" date="2023" name="bioRxiv">
        <title>Improved chromosome-level genome assembly for marigold (Tagetes erecta).</title>
        <authorList>
            <person name="Jiang F."/>
            <person name="Yuan L."/>
            <person name="Wang S."/>
            <person name="Wang H."/>
            <person name="Xu D."/>
            <person name="Wang A."/>
            <person name="Fan W."/>
        </authorList>
    </citation>
    <scope>NUCLEOTIDE SEQUENCE</scope>
    <source>
        <strain evidence="2">WSJ</strain>
        <tissue evidence="2">Leaf</tissue>
    </source>
</reference>
<comment type="caution">
    <text evidence="2">The sequence shown here is derived from an EMBL/GenBank/DDBJ whole genome shotgun (WGS) entry which is preliminary data.</text>
</comment>
<sequence length="272" mass="31304">MDRRQNNKSVASIAYMVNNIDGKPMVVRGIPKNPSSKGPSNSLQKTHIAVDKGGETKIFESLLDQNMVGDSAQANETNLKKDMEEQSGLIRKKMTVWITRRVLRVNLSYKISLSNSYAILNKESDLVKNAEQPSRGNGNNMESGEDSEDDIEEVYTKCEKFMEANGEKCLKEFKEAVYDKEFFLKQKAKIEWLKLRGDSNIAYFHNSDKAKNHIYHIERIIDTHGIVYEDGNVADAFFNHFQQFLGFNWRSPLNMDELFTRRIDVQKAEFMI</sequence>